<evidence type="ECO:0000256" key="15">
    <source>
        <dbReference type="ARBA" id="ARBA00023136"/>
    </source>
</evidence>
<evidence type="ECO:0000256" key="18">
    <source>
        <dbReference type="SAM" id="MobiDB-lite"/>
    </source>
</evidence>
<keyword evidence="10" id="KW-0653">Protein transport</keyword>
<dbReference type="GO" id="GO:0030659">
    <property type="term" value="C:cytoplasmic vesicle membrane"/>
    <property type="evidence" value="ECO:0007669"/>
    <property type="project" value="UniProtKB-SubCell"/>
</dbReference>
<keyword evidence="16" id="KW-1015">Disulfide bond</keyword>
<feature type="region of interest" description="Disordered" evidence="18">
    <location>
        <begin position="177"/>
        <end position="201"/>
    </location>
</feature>
<comment type="subcellular location">
    <subcellularLocation>
        <location evidence="2">Cytoplasmic vesicle membrane</location>
        <topology evidence="2">Single-pass type I membrane protein</topology>
    </subcellularLocation>
    <subcellularLocation>
        <location evidence="4">Golgi apparatus membrane</location>
        <topology evidence="4">Single-pass type I membrane protein</topology>
    </subcellularLocation>
    <subcellularLocation>
        <location evidence="1">Mitochondrion membrane</location>
        <topology evidence="1">Single-pass membrane protein</topology>
    </subcellularLocation>
    <subcellularLocation>
        <location evidence="3">Preautophagosomal structure membrane</location>
        <topology evidence="3">Single-pass type I membrane protein</topology>
    </subcellularLocation>
</comment>
<evidence type="ECO:0000256" key="16">
    <source>
        <dbReference type="ARBA" id="ARBA00023157"/>
    </source>
</evidence>
<evidence type="ECO:0000256" key="6">
    <source>
        <dbReference type="ARBA" id="ARBA00013776"/>
    </source>
</evidence>
<evidence type="ECO:0000256" key="19">
    <source>
        <dbReference type="SAM" id="Phobius"/>
    </source>
</evidence>
<evidence type="ECO:0000259" key="21">
    <source>
        <dbReference type="PROSITE" id="PS51914"/>
    </source>
</evidence>
<dbReference type="PANTHER" id="PTHR15071">
    <property type="entry name" value="MANNOSE-6-PHOSPHATE RECEPTOR FAMILY MEMBER"/>
    <property type="match status" value="1"/>
</dbReference>
<evidence type="ECO:0000256" key="13">
    <source>
        <dbReference type="ARBA" id="ARBA00023034"/>
    </source>
</evidence>
<keyword evidence="8 19" id="KW-0812">Transmembrane</keyword>
<protein>
    <recommendedName>
        <fullName evidence="6">Autophagy-related protein 27</fullName>
    </recommendedName>
</protein>
<dbReference type="InterPro" id="IPR044865">
    <property type="entry name" value="MRH_dom"/>
</dbReference>
<dbReference type="GO" id="GO:0000139">
    <property type="term" value="C:Golgi membrane"/>
    <property type="evidence" value="ECO:0007669"/>
    <property type="project" value="UniProtKB-SubCell"/>
</dbReference>
<dbReference type="GO" id="GO:0006914">
    <property type="term" value="P:autophagy"/>
    <property type="evidence" value="ECO:0007669"/>
    <property type="project" value="UniProtKB-KW"/>
</dbReference>
<feature type="chain" id="PRO_5010700480" description="Autophagy-related protein 27" evidence="20">
    <location>
        <begin position="19"/>
        <end position="324"/>
    </location>
</feature>
<evidence type="ECO:0000256" key="12">
    <source>
        <dbReference type="ARBA" id="ARBA00023006"/>
    </source>
</evidence>
<evidence type="ECO:0000256" key="10">
    <source>
        <dbReference type="ARBA" id="ARBA00022927"/>
    </source>
</evidence>
<evidence type="ECO:0000256" key="7">
    <source>
        <dbReference type="ARBA" id="ARBA00022448"/>
    </source>
</evidence>
<name>A0A1V8SA34_9PEZI</name>
<dbReference type="OrthoDB" id="29460at2759"/>
<feature type="signal peptide" evidence="20">
    <location>
        <begin position="1"/>
        <end position="18"/>
    </location>
</feature>
<evidence type="ECO:0000313" key="23">
    <source>
        <dbReference type="Proteomes" id="UP000192596"/>
    </source>
</evidence>
<dbReference type="GO" id="GO:0015031">
    <property type="term" value="P:protein transport"/>
    <property type="evidence" value="ECO:0007669"/>
    <property type="project" value="UniProtKB-KW"/>
</dbReference>
<evidence type="ECO:0000256" key="20">
    <source>
        <dbReference type="SAM" id="SignalP"/>
    </source>
</evidence>
<reference evidence="23" key="1">
    <citation type="submission" date="2017-03" db="EMBL/GenBank/DDBJ databases">
        <title>Genomes of endolithic fungi from Antarctica.</title>
        <authorList>
            <person name="Coleine C."/>
            <person name="Masonjones S."/>
            <person name="Stajich J.E."/>
        </authorList>
    </citation>
    <scope>NUCLEOTIDE SEQUENCE [LARGE SCALE GENOMIC DNA]</scope>
    <source>
        <strain evidence="23">CCFEE 5527</strain>
    </source>
</reference>
<gene>
    <name evidence="22" type="ORF">B0A48_18006</name>
</gene>
<dbReference type="InterPro" id="IPR009011">
    <property type="entry name" value="Man6P_isomerase_rcpt-bd_dom_sf"/>
</dbReference>
<dbReference type="GO" id="GO:0031966">
    <property type="term" value="C:mitochondrial membrane"/>
    <property type="evidence" value="ECO:0007669"/>
    <property type="project" value="UniProtKB-SubCell"/>
</dbReference>
<keyword evidence="14" id="KW-0496">Mitochondrion</keyword>
<dbReference type="PROSITE" id="PS51914">
    <property type="entry name" value="MRH"/>
    <property type="match status" value="1"/>
</dbReference>
<sequence>MALSYLPLLLILPTAISALTLDCKNIRIDKQSFNLNPLAGPKTIHFQSYEPPSIANTTYTIDICAKLPSVKDVPNAQQCPPGTRVCGVKSIYSIGGDGKGLVEQVVPIAGEFTASNGRGLEPKVERLKDASSHEDAKREGLRVELNGGKYPDNKTGKSQKAIIEFICDRDVDGTEGFGEEKLRRDDDDDRDDDGSKLPDLDKGKSLQFVSYKSEGDDQTGVLRLSWKTRYACEGEADKAPVKAPGSKSSGWGFFTWFLIIFFLLIASYIIFGSWLNYNRYGARGWDLIPHGDTIRDLPYLVKDFASSTMGRLRVGESRGGYSAV</sequence>
<comment type="caution">
    <text evidence="22">The sequence shown here is derived from an EMBL/GenBank/DDBJ whole genome shotgun (WGS) entry which is preliminary data.</text>
</comment>
<dbReference type="PANTHER" id="PTHR15071:SF13">
    <property type="entry name" value="AUTOPHAGY-RELATED PROTEIN 27"/>
    <property type="match status" value="1"/>
</dbReference>
<comment type="similarity">
    <text evidence="5">Belongs to the ATG27 family.</text>
</comment>
<accession>A0A1V8SA34</accession>
<evidence type="ECO:0000256" key="8">
    <source>
        <dbReference type="ARBA" id="ARBA00022692"/>
    </source>
</evidence>
<evidence type="ECO:0000256" key="1">
    <source>
        <dbReference type="ARBA" id="ARBA00004304"/>
    </source>
</evidence>
<keyword evidence="23" id="KW-1185">Reference proteome</keyword>
<keyword evidence="13" id="KW-0333">Golgi apparatus</keyword>
<feature type="domain" description="MRH" evidence="21">
    <location>
        <begin position="21"/>
        <end position="234"/>
    </location>
</feature>
<evidence type="ECO:0000256" key="14">
    <source>
        <dbReference type="ARBA" id="ARBA00023128"/>
    </source>
</evidence>
<evidence type="ECO:0000256" key="3">
    <source>
        <dbReference type="ARBA" id="ARBA00004472"/>
    </source>
</evidence>
<dbReference type="SUPFAM" id="SSF50911">
    <property type="entry name" value="Mannose 6-phosphate receptor domain"/>
    <property type="match status" value="1"/>
</dbReference>
<keyword evidence="12" id="KW-0072">Autophagy</keyword>
<dbReference type="STRING" id="1507870.A0A1V8SA34"/>
<dbReference type="GO" id="GO:0034045">
    <property type="term" value="C:phagophore assembly site membrane"/>
    <property type="evidence" value="ECO:0007669"/>
    <property type="project" value="UniProtKB-SubCell"/>
</dbReference>
<evidence type="ECO:0000256" key="4">
    <source>
        <dbReference type="ARBA" id="ARBA00004614"/>
    </source>
</evidence>
<keyword evidence="15 19" id="KW-0472">Membrane</keyword>
<feature type="transmembrane region" description="Helical" evidence="19">
    <location>
        <begin position="251"/>
        <end position="275"/>
    </location>
</feature>
<dbReference type="AlphaFoldDB" id="A0A1V8SA34"/>
<keyword evidence="7" id="KW-0813">Transport</keyword>
<evidence type="ECO:0000256" key="5">
    <source>
        <dbReference type="ARBA" id="ARBA00005363"/>
    </source>
</evidence>
<keyword evidence="17" id="KW-0968">Cytoplasmic vesicle</keyword>
<evidence type="ECO:0000256" key="17">
    <source>
        <dbReference type="ARBA" id="ARBA00023329"/>
    </source>
</evidence>
<dbReference type="EMBL" id="NAJO01000074">
    <property type="protein sequence ID" value="OQN96015.1"/>
    <property type="molecule type" value="Genomic_DNA"/>
</dbReference>
<keyword evidence="9 20" id="KW-0732">Signal</keyword>
<dbReference type="Proteomes" id="UP000192596">
    <property type="component" value="Unassembled WGS sequence"/>
</dbReference>
<dbReference type="Gene3D" id="2.70.130.10">
    <property type="entry name" value="Mannose-6-phosphate receptor binding domain"/>
    <property type="match status" value="1"/>
</dbReference>
<evidence type="ECO:0000256" key="2">
    <source>
        <dbReference type="ARBA" id="ARBA00004358"/>
    </source>
</evidence>
<organism evidence="22 23">
    <name type="scientific">Cryoendolithus antarcticus</name>
    <dbReference type="NCBI Taxonomy" id="1507870"/>
    <lineage>
        <taxon>Eukaryota</taxon>
        <taxon>Fungi</taxon>
        <taxon>Dikarya</taxon>
        <taxon>Ascomycota</taxon>
        <taxon>Pezizomycotina</taxon>
        <taxon>Dothideomycetes</taxon>
        <taxon>Dothideomycetidae</taxon>
        <taxon>Cladosporiales</taxon>
        <taxon>Cladosporiaceae</taxon>
        <taxon>Cryoendolithus</taxon>
    </lineage>
</organism>
<dbReference type="InterPro" id="IPR018939">
    <property type="entry name" value="Autophagy-rel_prot_27"/>
</dbReference>
<evidence type="ECO:0000256" key="9">
    <source>
        <dbReference type="ARBA" id="ARBA00022729"/>
    </source>
</evidence>
<evidence type="ECO:0000256" key="11">
    <source>
        <dbReference type="ARBA" id="ARBA00022989"/>
    </source>
</evidence>
<dbReference type="InParanoid" id="A0A1V8SA34"/>
<keyword evidence="11 19" id="KW-1133">Transmembrane helix</keyword>
<proteinExistence type="inferred from homology"/>
<evidence type="ECO:0000313" key="22">
    <source>
        <dbReference type="EMBL" id="OQN96015.1"/>
    </source>
</evidence>
<dbReference type="Pfam" id="PF09451">
    <property type="entry name" value="ATG27"/>
    <property type="match status" value="1"/>
</dbReference>